<organism evidence="3 4">
    <name type="scientific">Camelina sativa</name>
    <name type="common">False flax</name>
    <name type="synonym">Myagrum sativum</name>
    <dbReference type="NCBI Taxonomy" id="90675"/>
    <lineage>
        <taxon>Eukaryota</taxon>
        <taxon>Viridiplantae</taxon>
        <taxon>Streptophyta</taxon>
        <taxon>Embryophyta</taxon>
        <taxon>Tracheophyta</taxon>
        <taxon>Spermatophyta</taxon>
        <taxon>Magnoliopsida</taxon>
        <taxon>eudicotyledons</taxon>
        <taxon>Gunneridae</taxon>
        <taxon>Pentapetalae</taxon>
        <taxon>rosids</taxon>
        <taxon>malvids</taxon>
        <taxon>Brassicales</taxon>
        <taxon>Brassicaceae</taxon>
        <taxon>Camelineae</taxon>
        <taxon>Camelina</taxon>
    </lineage>
</organism>
<accession>A0ABM0TK79</accession>
<proteinExistence type="predicted"/>
<evidence type="ECO:0000313" key="3">
    <source>
        <dbReference type="Proteomes" id="UP000694864"/>
    </source>
</evidence>
<feature type="region of interest" description="Disordered" evidence="1">
    <location>
        <begin position="118"/>
        <end position="181"/>
    </location>
</feature>
<sequence length="242" mass="26651">MAEYPSAIERAVASSLLVLSYGPVLFSPTRSESVEESSYVRKWCEEGSSNLSLKLGSSGSRSCGSALSSDGSFGKIEDRGFKINYTGDPFQLVNFKTARKRRSQVIWGTFNSKPTQLMKNPASDLLSTSSVDSKDESCLSTGSSEVSSIESRIKVGNQRSNEKLRGERKKMKDSSSRSSSIRRRAKDILEFLSSESSSEVHIRQILGDSPDTSKALRMLLKMSEVKRFGTGGRLDPFIYKIA</sequence>
<protein>
    <submittedName>
        <fullName evidence="4">Uncharacterized protein LOC104712418 isoform X1</fullName>
    </submittedName>
</protein>
<feature type="compositionally biased region" description="Basic and acidic residues" evidence="1">
    <location>
        <begin position="160"/>
        <end position="175"/>
    </location>
</feature>
<evidence type="ECO:0000259" key="2">
    <source>
        <dbReference type="Pfam" id="PF25370"/>
    </source>
</evidence>
<dbReference type="RefSeq" id="XP_010427622.1">
    <property type="nucleotide sequence ID" value="XM_010429320.2"/>
</dbReference>
<keyword evidence="3" id="KW-1185">Reference proteome</keyword>
<dbReference type="Pfam" id="PF25370">
    <property type="entry name" value="HTH_74"/>
    <property type="match status" value="1"/>
</dbReference>
<feature type="compositionally biased region" description="Low complexity" evidence="1">
    <location>
        <begin position="140"/>
        <end position="150"/>
    </location>
</feature>
<dbReference type="PANTHER" id="PTHR34799:SF2">
    <property type="entry name" value="OS07G0656300 PROTEIN"/>
    <property type="match status" value="1"/>
</dbReference>
<feature type="domain" description="HTH three-helical bundle" evidence="2">
    <location>
        <begin position="178"/>
        <end position="218"/>
    </location>
</feature>
<dbReference type="Proteomes" id="UP000694864">
    <property type="component" value="Chromosome 9"/>
</dbReference>
<evidence type="ECO:0000313" key="4">
    <source>
        <dbReference type="RefSeq" id="XP_010427622.1"/>
    </source>
</evidence>
<dbReference type="GeneID" id="104712418"/>
<evidence type="ECO:0000256" key="1">
    <source>
        <dbReference type="SAM" id="MobiDB-lite"/>
    </source>
</evidence>
<name>A0ABM0TK79_CAMSA</name>
<dbReference type="InterPro" id="IPR057523">
    <property type="entry name" value="HTH_74"/>
</dbReference>
<reference evidence="4" key="2">
    <citation type="submission" date="2025-08" db="UniProtKB">
        <authorList>
            <consortium name="RefSeq"/>
        </authorList>
    </citation>
    <scope>IDENTIFICATION</scope>
    <source>
        <tissue evidence="4">Leaf</tissue>
    </source>
</reference>
<gene>
    <name evidence="4" type="primary">LOC104712418</name>
</gene>
<dbReference type="PANTHER" id="PTHR34799">
    <property type="entry name" value="OS07G0656300 PROTEIN"/>
    <property type="match status" value="1"/>
</dbReference>
<reference evidence="3" key="1">
    <citation type="journal article" date="2014" name="Nat. Commun.">
        <title>The emerging biofuel crop Camelina sativa retains a highly undifferentiated hexaploid genome structure.</title>
        <authorList>
            <person name="Kagale S."/>
            <person name="Koh C."/>
            <person name="Nixon J."/>
            <person name="Bollina V."/>
            <person name="Clarke W.E."/>
            <person name="Tuteja R."/>
            <person name="Spillane C."/>
            <person name="Robinson S.J."/>
            <person name="Links M.G."/>
            <person name="Clarke C."/>
            <person name="Higgins E.E."/>
            <person name="Huebert T."/>
            <person name="Sharpe A.G."/>
            <person name="Parkin I.A."/>
        </authorList>
    </citation>
    <scope>NUCLEOTIDE SEQUENCE [LARGE SCALE GENOMIC DNA]</scope>
    <source>
        <strain evidence="3">cv. DH55</strain>
    </source>
</reference>